<sequence>MELALISLPVVLNNPFTKVIAGLILSFLLTRVLRSVAKFIFKRTDLFDKRDERTVQSMFHSVIKYTVTLGFIIYLLSIFDVEFGSILAGAGIVGIIVSFSARNLIKDLLAGVLFLYENQFNKGDWIRINQTFEGSVEDIGFRSLQIRQWSGKLLMIRNSQVHTMQNYNKEKMRVIEHLTISFYEDPQRVFSMLEQACNRLNRDLGNTLKEDKDGNHIEPFHVYGVYALNDKNIGYQYTVTGLCNDASYFFASKETRRILAETMYENKVQMASALIKGMD</sequence>
<feature type="transmembrane region" description="Helical" evidence="8">
    <location>
        <begin position="20"/>
        <end position="41"/>
    </location>
</feature>
<dbReference type="Gene3D" id="1.10.287.1260">
    <property type="match status" value="1"/>
</dbReference>
<dbReference type="InterPro" id="IPR023408">
    <property type="entry name" value="MscS_beta-dom_sf"/>
</dbReference>
<dbReference type="SUPFAM" id="SSF82861">
    <property type="entry name" value="Mechanosensitive channel protein MscS (YggB), transmembrane region"/>
    <property type="match status" value="1"/>
</dbReference>
<reference evidence="10 11" key="1">
    <citation type="submission" date="2023-06" db="EMBL/GenBank/DDBJ databases">
        <title>Aquibacillus rhizosphaerae LR5S19.</title>
        <authorList>
            <person name="Sun J.-Q."/>
        </authorList>
    </citation>
    <scope>NUCLEOTIDE SEQUENCE [LARGE SCALE GENOMIC DNA]</scope>
    <source>
        <strain evidence="10 11">LR5S19</strain>
    </source>
</reference>
<accession>A0ABT7LBE4</accession>
<feature type="transmembrane region" description="Helical" evidence="8">
    <location>
        <begin position="85"/>
        <end position="105"/>
    </location>
</feature>
<gene>
    <name evidence="10" type="ORF">QQS35_22315</name>
</gene>
<evidence type="ECO:0000256" key="4">
    <source>
        <dbReference type="ARBA" id="ARBA00022475"/>
    </source>
</evidence>
<evidence type="ECO:0000256" key="8">
    <source>
        <dbReference type="SAM" id="Phobius"/>
    </source>
</evidence>
<dbReference type="PANTHER" id="PTHR30460">
    <property type="entry name" value="MODERATE CONDUCTANCE MECHANOSENSITIVE CHANNEL YBIO"/>
    <property type="match status" value="1"/>
</dbReference>
<evidence type="ECO:0000256" key="1">
    <source>
        <dbReference type="ARBA" id="ARBA00004141"/>
    </source>
</evidence>
<comment type="similarity">
    <text evidence="3">Belongs to the MscS (TC 1.A.23) family.</text>
</comment>
<dbReference type="Gene3D" id="3.30.70.100">
    <property type="match status" value="1"/>
</dbReference>
<dbReference type="Proteomes" id="UP001235343">
    <property type="component" value="Unassembled WGS sequence"/>
</dbReference>
<dbReference type="InterPro" id="IPR010920">
    <property type="entry name" value="LSM_dom_sf"/>
</dbReference>
<feature type="transmembrane region" description="Helical" evidence="8">
    <location>
        <begin position="62"/>
        <end position="79"/>
    </location>
</feature>
<dbReference type="InterPro" id="IPR045276">
    <property type="entry name" value="YbiO_bact"/>
</dbReference>
<evidence type="ECO:0000256" key="2">
    <source>
        <dbReference type="ARBA" id="ARBA00004236"/>
    </source>
</evidence>
<keyword evidence="11" id="KW-1185">Reference proteome</keyword>
<dbReference type="Gene3D" id="2.30.30.60">
    <property type="match status" value="1"/>
</dbReference>
<dbReference type="RefSeq" id="WP_285934473.1">
    <property type="nucleotide sequence ID" value="NZ_JASTZU010000063.1"/>
</dbReference>
<dbReference type="SUPFAM" id="SSF50182">
    <property type="entry name" value="Sm-like ribonucleoproteins"/>
    <property type="match status" value="1"/>
</dbReference>
<protein>
    <submittedName>
        <fullName evidence="10">Mechanosensitive ion channel family protein</fullName>
    </submittedName>
</protein>
<dbReference type="Pfam" id="PF00924">
    <property type="entry name" value="MS_channel_2nd"/>
    <property type="match status" value="1"/>
</dbReference>
<keyword evidence="7 8" id="KW-0472">Membrane</keyword>
<dbReference type="InterPro" id="IPR006685">
    <property type="entry name" value="MscS_channel_2nd"/>
</dbReference>
<evidence type="ECO:0000256" key="5">
    <source>
        <dbReference type="ARBA" id="ARBA00022692"/>
    </source>
</evidence>
<evidence type="ECO:0000256" key="3">
    <source>
        <dbReference type="ARBA" id="ARBA00008017"/>
    </source>
</evidence>
<proteinExistence type="inferred from homology"/>
<evidence type="ECO:0000256" key="7">
    <source>
        <dbReference type="ARBA" id="ARBA00023136"/>
    </source>
</evidence>
<evidence type="ECO:0000313" key="10">
    <source>
        <dbReference type="EMBL" id="MDL4843176.1"/>
    </source>
</evidence>
<comment type="caution">
    <text evidence="10">The sequence shown here is derived from an EMBL/GenBank/DDBJ whole genome shotgun (WGS) entry which is preliminary data.</text>
</comment>
<evidence type="ECO:0000313" key="11">
    <source>
        <dbReference type="Proteomes" id="UP001235343"/>
    </source>
</evidence>
<name>A0ABT7LBE4_9BACI</name>
<evidence type="ECO:0000259" key="9">
    <source>
        <dbReference type="Pfam" id="PF00924"/>
    </source>
</evidence>
<keyword evidence="6 8" id="KW-1133">Transmembrane helix</keyword>
<organism evidence="10 11">
    <name type="scientific">Aquibacillus rhizosphaerae</name>
    <dbReference type="NCBI Taxonomy" id="3051431"/>
    <lineage>
        <taxon>Bacteria</taxon>
        <taxon>Bacillati</taxon>
        <taxon>Bacillota</taxon>
        <taxon>Bacilli</taxon>
        <taxon>Bacillales</taxon>
        <taxon>Bacillaceae</taxon>
        <taxon>Aquibacillus</taxon>
    </lineage>
</organism>
<feature type="domain" description="Mechanosensitive ion channel MscS" evidence="9">
    <location>
        <begin position="103"/>
        <end position="169"/>
    </location>
</feature>
<comment type="subcellular location">
    <subcellularLocation>
        <location evidence="2">Cell membrane</location>
    </subcellularLocation>
    <subcellularLocation>
        <location evidence="1">Membrane</location>
        <topology evidence="1">Multi-pass membrane protein</topology>
    </subcellularLocation>
</comment>
<dbReference type="InterPro" id="IPR011014">
    <property type="entry name" value="MscS_channel_TM-2"/>
</dbReference>
<keyword evidence="4" id="KW-1003">Cell membrane</keyword>
<keyword evidence="5 8" id="KW-0812">Transmembrane</keyword>
<evidence type="ECO:0000256" key="6">
    <source>
        <dbReference type="ARBA" id="ARBA00022989"/>
    </source>
</evidence>
<dbReference type="PANTHER" id="PTHR30460:SF1">
    <property type="entry name" value="MECHANOSENSITIVE ION CHANNEL"/>
    <property type="match status" value="1"/>
</dbReference>
<dbReference type="EMBL" id="JASTZU010000063">
    <property type="protein sequence ID" value="MDL4843176.1"/>
    <property type="molecule type" value="Genomic_DNA"/>
</dbReference>